<keyword evidence="1" id="KW-0732">Signal</keyword>
<dbReference type="OrthoDB" id="1144910at2"/>
<comment type="caution">
    <text evidence="2">The sequence shown here is derived from an EMBL/GenBank/DDBJ whole genome shotgun (WGS) entry which is preliminary data.</text>
</comment>
<evidence type="ECO:0000313" key="3">
    <source>
        <dbReference type="Proteomes" id="UP000216840"/>
    </source>
</evidence>
<sequence length="204" mass="23134">MKTTLQFLFSILLVSGLGAYLNHSTPPNQQILVNFTATDISSYDTKSAIENIEVVLGLQGAEKIQISELQNGQLKITYYSNTDIYRIKNALTREIGFHFNLDDNREHSKHTSKEQGHTDYRLKISELNGETGISWHFDATEVITPNFKSDRFSPIKLKTYARLNPSDTSNKRLVGSLVSYHPSTVYKKKNAYKIPQVRAGPFFS</sequence>
<accession>A0A265UNM2</accession>
<protein>
    <submittedName>
        <fullName evidence="2">Uncharacterized protein</fullName>
    </submittedName>
</protein>
<evidence type="ECO:0000256" key="1">
    <source>
        <dbReference type="SAM" id="SignalP"/>
    </source>
</evidence>
<name>A0A265UNM2_9FLAO</name>
<evidence type="ECO:0000313" key="2">
    <source>
        <dbReference type="EMBL" id="OZV66792.1"/>
    </source>
</evidence>
<dbReference type="Proteomes" id="UP000216840">
    <property type="component" value="Unassembled WGS sequence"/>
</dbReference>
<organism evidence="2 3">
    <name type="scientific">Winogradskyella aurantia</name>
    <dbReference type="NCBI Taxonomy" id="1915063"/>
    <lineage>
        <taxon>Bacteria</taxon>
        <taxon>Pseudomonadati</taxon>
        <taxon>Bacteroidota</taxon>
        <taxon>Flavobacteriia</taxon>
        <taxon>Flavobacteriales</taxon>
        <taxon>Flavobacteriaceae</taxon>
        <taxon>Winogradskyella</taxon>
    </lineage>
</organism>
<dbReference type="EMBL" id="NGJN01000008">
    <property type="protein sequence ID" value="OZV66792.1"/>
    <property type="molecule type" value="Genomic_DNA"/>
</dbReference>
<feature type="chain" id="PRO_5012718054" evidence="1">
    <location>
        <begin position="20"/>
        <end position="204"/>
    </location>
</feature>
<dbReference type="AlphaFoldDB" id="A0A265UNM2"/>
<reference evidence="2 3" key="1">
    <citation type="submission" date="2017-05" db="EMBL/GenBank/DDBJ databases">
        <title>The draft genome sequence of Idiomarina salinarum WNB302.</title>
        <authorList>
            <person name="Sun Y."/>
            <person name="Chen B."/>
            <person name="Du Z."/>
        </authorList>
    </citation>
    <scope>NUCLEOTIDE SEQUENCE [LARGE SCALE GENOMIC DNA]</scope>
    <source>
        <strain evidence="2 3">WNB302</strain>
    </source>
</reference>
<gene>
    <name evidence="2" type="ORF">CA834_13200</name>
</gene>
<dbReference type="RefSeq" id="WP_094969197.1">
    <property type="nucleotide sequence ID" value="NZ_NGJN01000008.1"/>
</dbReference>
<feature type="signal peptide" evidence="1">
    <location>
        <begin position="1"/>
        <end position="19"/>
    </location>
</feature>
<proteinExistence type="predicted"/>
<keyword evidence="3" id="KW-1185">Reference proteome</keyword>